<reference evidence="1" key="1">
    <citation type="submission" date="2014-11" db="EMBL/GenBank/DDBJ databases">
        <authorList>
            <person name="Amaro Gonzalez C."/>
        </authorList>
    </citation>
    <scope>NUCLEOTIDE SEQUENCE</scope>
</reference>
<proteinExistence type="predicted"/>
<sequence length="34" mass="3689">MPYSVSSTVSHWPASQFVLGPSKFPPTMSSVSYV</sequence>
<dbReference type="EMBL" id="GBXM01061996">
    <property type="protein sequence ID" value="JAH46581.1"/>
    <property type="molecule type" value="Transcribed_RNA"/>
</dbReference>
<name>A0A0E9SZ31_ANGAN</name>
<accession>A0A0E9SZ31</accession>
<reference evidence="1" key="2">
    <citation type="journal article" date="2015" name="Fish Shellfish Immunol.">
        <title>Early steps in the European eel (Anguilla anguilla)-Vibrio vulnificus interaction in the gills: Role of the RtxA13 toxin.</title>
        <authorList>
            <person name="Callol A."/>
            <person name="Pajuelo D."/>
            <person name="Ebbesson L."/>
            <person name="Teles M."/>
            <person name="MacKenzie S."/>
            <person name="Amaro C."/>
        </authorList>
    </citation>
    <scope>NUCLEOTIDE SEQUENCE</scope>
</reference>
<protein>
    <submittedName>
        <fullName evidence="1">Uncharacterized protein</fullName>
    </submittedName>
</protein>
<dbReference type="AlphaFoldDB" id="A0A0E9SZ31"/>
<organism evidence="1">
    <name type="scientific">Anguilla anguilla</name>
    <name type="common">European freshwater eel</name>
    <name type="synonym">Muraena anguilla</name>
    <dbReference type="NCBI Taxonomy" id="7936"/>
    <lineage>
        <taxon>Eukaryota</taxon>
        <taxon>Metazoa</taxon>
        <taxon>Chordata</taxon>
        <taxon>Craniata</taxon>
        <taxon>Vertebrata</taxon>
        <taxon>Euteleostomi</taxon>
        <taxon>Actinopterygii</taxon>
        <taxon>Neopterygii</taxon>
        <taxon>Teleostei</taxon>
        <taxon>Anguilliformes</taxon>
        <taxon>Anguillidae</taxon>
        <taxon>Anguilla</taxon>
    </lineage>
</organism>
<evidence type="ECO:0000313" key="1">
    <source>
        <dbReference type="EMBL" id="JAH46581.1"/>
    </source>
</evidence>